<proteinExistence type="inferred from homology"/>
<reference evidence="13" key="1">
    <citation type="submission" date="2020-11" db="EMBL/GenBank/DDBJ databases">
        <authorList>
            <person name="Tran Van P."/>
        </authorList>
    </citation>
    <scope>NUCLEOTIDE SEQUENCE</scope>
</reference>
<dbReference type="PROSITE" id="PS51831">
    <property type="entry name" value="HD"/>
    <property type="match status" value="1"/>
</dbReference>
<dbReference type="InterPro" id="IPR006674">
    <property type="entry name" value="HD_domain"/>
</dbReference>
<dbReference type="EMBL" id="OC876005">
    <property type="protein sequence ID" value="CAD7638888.1"/>
    <property type="molecule type" value="Genomic_DNA"/>
</dbReference>
<keyword evidence="3" id="KW-0378">Hydrolase</keyword>
<dbReference type="PANTHER" id="PTHR46246">
    <property type="entry name" value="GUANOSINE-3',5'-BIS(DIPHOSPHATE) 3'-PYROPHOSPHOHYDROLASE MESH1"/>
    <property type="match status" value="1"/>
</dbReference>
<dbReference type="AlphaFoldDB" id="A0A7R9LC63"/>
<dbReference type="Pfam" id="PF13328">
    <property type="entry name" value="HD_4"/>
    <property type="match status" value="1"/>
</dbReference>
<feature type="domain" description="HD" evidence="12">
    <location>
        <begin position="37"/>
        <end position="132"/>
    </location>
</feature>
<name>A0A7R9LC63_9ACAR</name>
<dbReference type="Gene3D" id="1.10.3210.10">
    <property type="entry name" value="Hypothetical protein af1432"/>
    <property type="match status" value="1"/>
</dbReference>
<protein>
    <recommendedName>
        <fullName evidence="8">Guanosine-3',5'-bis(diphosphate) 3'-pyrophosphohydrolase MESH1</fullName>
        <ecNumber evidence="5">3.1.7.2</ecNumber>
    </recommendedName>
    <alternativeName>
        <fullName evidence="9">Metazoan SpoT homolog 1</fullName>
    </alternativeName>
    <alternativeName>
        <fullName evidence="10">Penta-phosphate guanosine-3'-pyrophosphohydrolase</fullName>
    </alternativeName>
</protein>
<gene>
    <name evidence="13" type="ORF">OSB1V03_LOCUS17580</name>
</gene>
<evidence type="ECO:0000256" key="6">
    <source>
        <dbReference type="ARBA" id="ARBA00037781"/>
    </source>
</evidence>
<keyword evidence="2" id="KW-0479">Metal-binding</keyword>
<comment type="function">
    <text evidence="6">ppGpp hydrolyzing enzyme involved in starvation response.</text>
</comment>
<organism evidence="13">
    <name type="scientific">Medioppia subpectinata</name>
    <dbReference type="NCBI Taxonomy" id="1979941"/>
    <lineage>
        <taxon>Eukaryota</taxon>
        <taxon>Metazoa</taxon>
        <taxon>Ecdysozoa</taxon>
        <taxon>Arthropoda</taxon>
        <taxon>Chelicerata</taxon>
        <taxon>Arachnida</taxon>
        <taxon>Acari</taxon>
        <taxon>Acariformes</taxon>
        <taxon>Sarcoptiformes</taxon>
        <taxon>Oribatida</taxon>
        <taxon>Brachypylina</taxon>
        <taxon>Oppioidea</taxon>
        <taxon>Oppiidae</taxon>
        <taxon>Medioppia</taxon>
    </lineage>
</organism>
<accession>A0A7R9LC63</accession>
<dbReference type="EC" id="3.1.7.2" evidence="5"/>
<evidence type="ECO:0000256" key="9">
    <source>
        <dbReference type="ARBA" id="ARBA00041464"/>
    </source>
</evidence>
<evidence type="ECO:0000256" key="8">
    <source>
        <dbReference type="ARBA" id="ARBA00040793"/>
    </source>
</evidence>
<evidence type="ECO:0000256" key="1">
    <source>
        <dbReference type="ARBA" id="ARBA00001936"/>
    </source>
</evidence>
<dbReference type="GO" id="GO:0008893">
    <property type="term" value="F:guanosine-3',5'-bis(diphosphate) 3'-diphosphatase activity"/>
    <property type="evidence" value="ECO:0007669"/>
    <property type="project" value="UniProtKB-EC"/>
</dbReference>
<comment type="catalytic activity">
    <reaction evidence="11">
        <text>guanosine 3',5'-bis(diphosphate) + H2O = GDP + diphosphate + H(+)</text>
        <dbReference type="Rhea" id="RHEA:14253"/>
        <dbReference type="ChEBI" id="CHEBI:15377"/>
        <dbReference type="ChEBI" id="CHEBI:15378"/>
        <dbReference type="ChEBI" id="CHEBI:33019"/>
        <dbReference type="ChEBI" id="CHEBI:58189"/>
        <dbReference type="ChEBI" id="CHEBI:77828"/>
        <dbReference type="EC" id="3.1.7.2"/>
    </reaction>
</comment>
<dbReference type="CDD" id="cd00077">
    <property type="entry name" value="HDc"/>
    <property type="match status" value="1"/>
</dbReference>
<evidence type="ECO:0000313" key="14">
    <source>
        <dbReference type="Proteomes" id="UP000759131"/>
    </source>
</evidence>
<evidence type="ECO:0000256" key="7">
    <source>
        <dbReference type="ARBA" id="ARBA00038354"/>
    </source>
</evidence>
<evidence type="ECO:0000313" key="13">
    <source>
        <dbReference type="EMBL" id="CAD7638888.1"/>
    </source>
</evidence>
<keyword evidence="4" id="KW-0464">Manganese</keyword>
<evidence type="ECO:0000256" key="3">
    <source>
        <dbReference type="ARBA" id="ARBA00022801"/>
    </source>
</evidence>
<dbReference type="EMBL" id="CAJPIZ010021430">
    <property type="protein sequence ID" value="CAG2117627.1"/>
    <property type="molecule type" value="Genomic_DNA"/>
</dbReference>
<dbReference type="InterPro" id="IPR003607">
    <property type="entry name" value="HD/PDEase_dom"/>
</dbReference>
<evidence type="ECO:0000256" key="11">
    <source>
        <dbReference type="ARBA" id="ARBA00047968"/>
    </source>
</evidence>
<dbReference type="GO" id="GO:0046872">
    <property type="term" value="F:metal ion binding"/>
    <property type="evidence" value="ECO:0007669"/>
    <property type="project" value="UniProtKB-KW"/>
</dbReference>
<dbReference type="InterPro" id="IPR052194">
    <property type="entry name" value="MESH1"/>
</dbReference>
<evidence type="ECO:0000256" key="10">
    <source>
        <dbReference type="ARBA" id="ARBA00041770"/>
    </source>
</evidence>
<comment type="cofactor">
    <cofactor evidence="1">
        <name>Mn(2+)</name>
        <dbReference type="ChEBI" id="CHEBI:29035"/>
    </cofactor>
</comment>
<dbReference type="Proteomes" id="UP000759131">
    <property type="component" value="Unassembled WGS sequence"/>
</dbReference>
<keyword evidence="14" id="KW-1185">Reference proteome</keyword>
<dbReference type="SUPFAM" id="SSF109604">
    <property type="entry name" value="HD-domain/PDEase-like"/>
    <property type="match status" value="1"/>
</dbReference>
<dbReference type="FunFam" id="1.10.3210.10:FF:000012">
    <property type="entry name" value="HD domain containing 3"/>
    <property type="match status" value="1"/>
</dbReference>
<evidence type="ECO:0000256" key="2">
    <source>
        <dbReference type="ARBA" id="ARBA00022723"/>
    </source>
</evidence>
<sequence length="186" mass="20949">MTKMSDSDEGLGRLVRAVNFAAIAHRDQLRKDGRTPYINHPIGVMNTLVQLAQCLNVDTLCAAVLHDTVEDTNTTIDDIERHFGPNVRSIVAEVTDDKSLPKERRKELQVIHSPHISPSAKLVKLSDKLYNLNDLLVKTPVGWTEDRVQEYFEWSARVIDGLIGTNQALESELKRVLALKNVTLRQ</sequence>
<comment type="similarity">
    <text evidence="7">Belongs to the MESH1 family.</text>
</comment>
<dbReference type="OrthoDB" id="430679at2759"/>
<evidence type="ECO:0000256" key="4">
    <source>
        <dbReference type="ARBA" id="ARBA00023211"/>
    </source>
</evidence>
<dbReference type="PANTHER" id="PTHR46246:SF1">
    <property type="entry name" value="GUANOSINE-3',5'-BIS(DIPHOSPHATE) 3'-PYROPHOSPHOHYDROLASE MESH1"/>
    <property type="match status" value="1"/>
</dbReference>
<evidence type="ECO:0000256" key="5">
    <source>
        <dbReference type="ARBA" id="ARBA00024387"/>
    </source>
</evidence>
<evidence type="ECO:0000259" key="12">
    <source>
        <dbReference type="PROSITE" id="PS51831"/>
    </source>
</evidence>